<dbReference type="Proteomes" id="UP000326924">
    <property type="component" value="Unassembled WGS sequence"/>
</dbReference>
<reference evidence="2 3" key="1">
    <citation type="submission" date="2019-09" db="EMBL/GenBank/DDBJ databases">
        <title>Draft genome of the ectomycorrhizal ascomycete Sphaerosporella brunnea.</title>
        <authorList>
            <consortium name="DOE Joint Genome Institute"/>
            <person name="Benucci G.M."/>
            <person name="Marozzi G."/>
            <person name="Antonielli L."/>
            <person name="Sanchez S."/>
            <person name="Marco P."/>
            <person name="Wang X."/>
            <person name="Falini L.B."/>
            <person name="Barry K."/>
            <person name="Haridas S."/>
            <person name="Lipzen A."/>
            <person name="Labutti K."/>
            <person name="Grigoriev I.V."/>
            <person name="Murat C."/>
            <person name="Martin F."/>
            <person name="Albertini E."/>
            <person name="Donnini D."/>
            <person name="Bonito G."/>
        </authorList>
    </citation>
    <scope>NUCLEOTIDE SEQUENCE [LARGE SCALE GENOMIC DNA]</scope>
    <source>
        <strain evidence="2 3">Sb_GMNB300</strain>
    </source>
</reference>
<dbReference type="AlphaFoldDB" id="A0A5J5F204"/>
<sequence>MNSEDHIPAYQRSTAASRRRMAIGPALSRPPRRPATAGVYVPTVPTNPWLRQSTLTSSSRSAQPQHTRHAPPSTGRGTAPTEAARAVAAAAAAADSALGYHRAQRTAGWIPPLALPARRPAIQQSAPRAPPPNNRFAAVGNRAARRVFAASDSALAPHRAQRQAQRLAGAGFDGRALPLFPALGVER</sequence>
<proteinExistence type="predicted"/>
<organism evidence="2 3">
    <name type="scientific">Sphaerosporella brunnea</name>
    <dbReference type="NCBI Taxonomy" id="1250544"/>
    <lineage>
        <taxon>Eukaryota</taxon>
        <taxon>Fungi</taxon>
        <taxon>Dikarya</taxon>
        <taxon>Ascomycota</taxon>
        <taxon>Pezizomycotina</taxon>
        <taxon>Pezizomycetes</taxon>
        <taxon>Pezizales</taxon>
        <taxon>Pyronemataceae</taxon>
        <taxon>Sphaerosporella</taxon>
    </lineage>
</organism>
<evidence type="ECO:0000313" key="3">
    <source>
        <dbReference type="Proteomes" id="UP000326924"/>
    </source>
</evidence>
<accession>A0A5J5F204</accession>
<protein>
    <submittedName>
        <fullName evidence="2">Uncharacterized protein</fullName>
    </submittedName>
</protein>
<keyword evidence="3" id="KW-1185">Reference proteome</keyword>
<name>A0A5J5F204_9PEZI</name>
<gene>
    <name evidence="2" type="ORF">FN846DRAFT_888566</name>
</gene>
<evidence type="ECO:0000256" key="1">
    <source>
        <dbReference type="SAM" id="MobiDB-lite"/>
    </source>
</evidence>
<dbReference type="InParanoid" id="A0A5J5F204"/>
<feature type="compositionally biased region" description="Low complexity" evidence="1">
    <location>
        <begin position="50"/>
        <end position="63"/>
    </location>
</feature>
<evidence type="ECO:0000313" key="2">
    <source>
        <dbReference type="EMBL" id="KAA8910172.1"/>
    </source>
</evidence>
<dbReference type="EMBL" id="VXIS01000049">
    <property type="protein sequence ID" value="KAA8910172.1"/>
    <property type="molecule type" value="Genomic_DNA"/>
</dbReference>
<comment type="caution">
    <text evidence="2">The sequence shown here is derived from an EMBL/GenBank/DDBJ whole genome shotgun (WGS) entry which is preliminary data.</text>
</comment>
<feature type="region of interest" description="Disordered" evidence="1">
    <location>
        <begin position="1"/>
        <end position="83"/>
    </location>
</feature>